<accession>A0A0A9G2R1</accession>
<reference evidence="1" key="2">
    <citation type="journal article" date="2015" name="Data Brief">
        <title>Shoot transcriptome of the giant reed, Arundo donax.</title>
        <authorList>
            <person name="Barrero R.A."/>
            <person name="Guerrero F.D."/>
            <person name="Moolhuijzen P."/>
            <person name="Goolsby J.A."/>
            <person name="Tidwell J."/>
            <person name="Bellgard S.E."/>
            <person name="Bellgard M.I."/>
        </authorList>
    </citation>
    <scope>NUCLEOTIDE SEQUENCE</scope>
    <source>
        <tissue evidence="1">Shoot tissue taken approximately 20 cm above the soil surface</tissue>
    </source>
</reference>
<proteinExistence type="predicted"/>
<reference evidence="1" key="1">
    <citation type="submission" date="2014-09" db="EMBL/GenBank/DDBJ databases">
        <authorList>
            <person name="Magalhaes I.L.F."/>
            <person name="Oliveira U."/>
            <person name="Santos F.R."/>
            <person name="Vidigal T.H.D.A."/>
            <person name="Brescovit A.D."/>
            <person name="Santos A.J."/>
        </authorList>
    </citation>
    <scope>NUCLEOTIDE SEQUENCE</scope>
    <source>
        <tissue evidence="1">Shoot tissue taken approximately 20 cm above the soil surface</tissue>
    </source>
</reference>
<protein>
    <submittedName>
        <fullName evidence="1">Uncharacterized protein</fullName>
    </submittedName>
</protein>
<organism evidence="1">
    <name type="scientific">Arundo donax</name>
    <name type="common">Giant reed</name>
    <name type="synonym">Donax arundinaceus</name>
    <dbReference type="NCBI Taxonomy" id="35708"/>
    <lineage>
        <taxon>Eukaryota</taxon>
        <taxon>Viridiplantae</taxon>
        <taxon>Streptophyta</taxon>
        <taxon>Embryophyta</taxon>
        <taxon>Tracheophyta</taxon>
        <taxon>Spermatophyta</taxon>
        <taxon>Magnoliopsida</taxon>
        <taxon>Liliopsida</taxon>
        <taxon>Poales</taxon>
        <taxon>Poaceae</taxon>
        <taxon>PACMAD clade</taxon>
        <taxon>Arundinoideae</taxon>
        <taxon>Arundineae</taxon>
        <taxon>Arundo</taxon>
    </lineage>
</organism>
<evidence type="ECO:0000313" key="1">
    <source>
        <dbReference type="EMBL" id="JAE18792.1"/>
    </source>
</evidence>
<name>A0A0A9G2R1_ARUDO</name>
<sequence>MTEYSLQYNRDMRRNKRFNKQTNNRGKTNLLGEVKKFGTIVPPMELRRPVPVAIELKVDPGKPLGKAGRRCTWLEALKGNVIIQSATGCSRHFHAMPRHTRC</sequence>
<dbReference type="AlphaFoldDB" id="A0A0A9G2R1"/>
<dbReference type="EMBL" id="GBRH01179104">
    <property type="protein sequence ID" value="JAE18792.1"/>
    <property type="molecule type" value="Transcribed_RNA"/>
</dbReference>